<dbReference type="PANTHER" id="PTHR48090">
    <property type="entry name" value="UNDECAPRENYL-PHOSPHATE 4-DEOXY-4-FORMAMIDO-L-ARABINOSE TRANSFERASE-RELATED"/>
    <property type="match status" value="1"/>
</dbReference>
<accession>A0A117NXT3</accession>
<dbReference type="OrthoDB" id="3177103at2"/>
<keyword evidence="4" id="KW-0808">Transferase</keyword>
<dbReference type="GO" id="GO:0016740">
    <property type="term" value="F:transferase activity"/>
    <property type="evidence" value="ECO:0007669"/>
    <property type="project" value="UniProtKB-KW"/>
</dbReference>
<dbReference type="InterPro" id="IPR050256">
    <property type="entry name" value="Glycosyltransferase_2"/>
</dbReference>
<protein>
    <submittedName>
        <fullName evidence="4">Glycosyl transferase</fullName>
    </submittedName>
</protein>
<reference evidence="4 5" key="1">
    <citation type="submission" date="2015-10" db="EMBL/GenBank/DDBJ databases">
        <title>Draft genome sequence of Streptomyces curacoi DSM 40107, type strain for the species Streptomyces curacoi.</title>
        <authorList>
            <person name="Ruckert C."/>
            <person name="Winkler A."/>
            <person name="Kalinowski J."/>
            <person name="Kampfer P."/>
            <person name="Glaeser S."/>
        </authorList>
    </citation>
    <scope>NUCLEOTIDE SEQUENCE [LARGE SCALE GENOMIC DNA]</scope>
    <source>
        <strain evidence="4 5">DSM 40107</strain>
    </source>
</reference>
<comment type="similarity">
    <text evidence="1">Belongs to the glycosyltransferase 2 family.</text>
</comment>
<dbReference type="InterPro" id="IPR001173">
    <property type="entry name" value="Glyco_trans_2-like"/>
</dbReference>
<sequence length="323" mass="35395">MEPTIACVVPCHNEEAAVGKVVRDLRSALPEADIYVYDNASTDRTVEVAREAGAIIRQEPHKGKGNVIRRAFADVDADALLIIDGDDTYDASRARDMVDLLFEGPYDQVVGARHETADGAYRAGHAVGNKVLSGAVRCLFGKEVTDMLSGYRVFSRRFVKSFPALSRQFETETEMTVHALNLRLPTAEIPVAYRTRPAGSQSKLRTYRDGWRILGVILDLARRERPSLVHTVVAGLLAVIALVLGVPVIVEFVRTGTVPRFPTAILAAAIMTIAALVLLVGYLLESLMHMRQEQSRLVHLTYPPPLRSPRRAVSGTADSLTTP</sequence>
<proteinExistence type="inferred from homology"/>
<keyword evidence="2" id="KW-0472">Membrane</keyword>
<dbReference type="InterPro" id="IPR029044">
    <property type="entry name" value="Nucleotide-diphossugar_trans"/>
</dbReference>
<evidence type="ECO:0000256" key="2">
    <source>
        <dbReference type="SAM" id="Phobius"/>
    </source>
</evidence>
<comment type="caution">
    <text evidence="4">The sequence shown here is derived from an EMBL/GenBank/DDBJ whole genome shotgun (WGS) entry which is preliminary data.</text>
</comment>
<evidence type="ECO:0000256" key="1">
    <source>
        <dbReference type="ARBA" id="ARBA00006739"/>
    </source>
</evidence>
<name>A0A117NXT3_9ACTN</name>
<evidence type="ECO:0000313" key="4">
    <source>
        <dbReference type="EMBL" id="KUM69400.1"/>
    </source>
</evidence>
<evidence type="ECO:0000259" key="3">
    <source>
        <dbReference type="Pfam" id="PF00535"/>
    </source>
</evidence>
<dbReference type="Pfam" id="PF00535">
    <property type="entry name" value="Glycos_transf_2"/>
    <property type="match status" value="1"/>
</dbReference>
<gene>
    <name evidence="4" type="ORF">AQI70_32050</name>
</gene>
<dbReference type="Gene3D" id="3.90.550.10">
    <property type="entry name" value="Spore Coat Polysaccharide Biosynthesis Protein SpsA, Chain A"/>
    <property type="match status" value="1"/>
</dbReference>
<dbReference type="AlphaFoldDB" id="A0A117NXT3"/>
<keyword evidence="2" id="KW-0812">Transmembrane</keyword>
<feature type="transmembrane region" description="Helical" evidence="2">
    <location>
        <begin position="228"/>
        <end position="249"/>
    </location>
</feature>
<keyword evidence="2" id="KW-1133">Transmembrane helix</keyword>
<organism evidence="4 5">
    <name type="scientific">Streptomyces curacoi</name>
    <dbReference type="NCBI Taxonomy" id="146536"/>
    <lineage>
        <taxon>Bacteria</taxon>
        <taxon>Bacillati</taxon>
        <taxon>Actinomycetota</taxon>
        <taxon>Actinomycetes</taxon>
        <taxon>Kitasatosporales</taxon>
        <taxon>Streptomycetaceae</taxon>
        <taxon>Streptomyces</taxon>
    </lineage>
</organism>
<evidence type="ECO:0000313" key="5">
    <source>
        <dbReference type="Proteomes" id="UP000054024"/>
    </source>
</evidence>
<dbReference type="PANTHER" id="PTHR48090:SF7">
    <property type="entry name" value="RFBJ PROTEIN"/>
    <property type="match status" value="1"/>
</dbReference>
<feature type="transmembrane region" description="Helical" evidence="2">
    <location>
        <begin position="261"/>
        <end position="284"/>
    </location>
</feature>
<dbReference type="RefSeq" id="WP_062155959.1">
    <property type="nucleotide sequence ID" value="NZ_KQ947994.1"/>
</dbReference>
<dbReference type="Proteomes" id="UP000054024">
    <property type="component" value="Unassembled WGS sequence"/>
</dbReference>
<dbReference type="STRING" id="146536.AQI70_32050"/>
<feature type="domain" description="Glycosyltransferase 2-like" evidence="3">
    <location>
        <begin position="8"/>
        <end position="159"/>
    </location>
</feature>
<dbReference type="EMBL" id="LMWJ01000026">
    <property type="protein sequence ID" value="KUM69400.1"/>
    <property type="molecule type" value="Genomic_DNA"/>
</dbReference>
<dbReference type="CDD" id="cd04179">
    <property type="entry name" value="DPM_DPG-synthase_like"/>
    <property type="match status" value="1"/>
</dbReference>
<dbReference type="SUPFAM" id="SSF53448">
    <property type="entry name" value="Nucleotide-diphospho-sugar transferases"/>
    <property type="match status" value="1"/>
</dbReference>
<keyword evidence="5" id="KW-1185">Reference proteome</keyword>